<dbReference type="InterPro" id="IPR009057">
    <property type="entry name" value="Homeodomain-like_sf"/>
</dbReference>
<keyword evidence="1 2" id="KW-0238">DNA-binding</keyword>
<dbReference type="InterPro" id="IPR001647">
    <property type="entry name" value="HTH_TetR"/>
</dbReference>
<feature type="DNA-binding region" description="H-T-H motif" evidence="2">
    <location>
        <begin position="43"/>
        <end position="62"/>
    </location>
</feature>
<dbReference type="SUPFAM" id="SSF46689">
    <property type="entry name" value="Homeodomain-like"/>
    <property type="match status" value="1"/>
</dbReference>
<dbReference type="SUPFAM" id="SSF48498">
    <property type="entry name" value="Tetracyclin repressor-like, C-terminal domain"/>
    <property type="match status" value="1"/>
</dbReference>
<gene>
    <name evidence="4" type="ORF">FXB42_12275</name>
</gene>
<dbReference type="InterPro" id="IPR036271">
    <property type="entry name" value="Tet_transcr_reg_TetR-rel_C_sf"/>
</dbReference>
<evidence type="ECO:0000256" key="1">
    <source>
        <dbReference type="ARBA" id="ARBA00023125"/>
    </source>
</evidence>
<comment type="caution">
    <text evidence="4">The sequence shown here is derived from an EMBL/GenBank/DDBJ whole genome shotgun (WGS) entry which is preliminary data.</text>
</comment>
<sequence length="212" mass="24604">MCNNHLLQSGGKQLVKEKQLLKRKAIMDAVLKLMEEYEFDSLTVRMICDTANISTGTFYHYFADKNALIHEILGEIDNYLEEQAVDKLTDEDEYENLLVYGRIVMRQVASTGPVIARLISGMPLPNTPEDSQKEWERMFFSIPLKIIEKGQAKGQFITEMTASEITDMYLVFIRGFVLDWARRSGAYDLQEKFDYYNQRFLGFIRTKDQIIA</sequence>
<dbReference type="PANTHER" id="PTHR43479">
    <property type="entry name" value="ACREF/ENVCD OPERON REPRESSOR-RELATED"/>
    <property type="match status" value="1"/>
</dbReference>
<evidence type="ECO:0000313" key="4">
    <source>
        <dbReference type="EMBL" id="TYC84532.1"/>
    </source>
</evidence>
<evidence type="ECO:0000259" key="3">
    <source>
        <dbReference type="PROSITE" id="PS50977"/>
    </source>
</evidence>
<dbReference type="PROSITE" id="PS50977">
    <property type="entry name" value="HTH_TETR_2"/>
    <property type="match status" value="1"/>
</dbReference>
<accession>A0A5D0WJP7</accession>
<feature type="domain" description="HTH tetR-type" evidence="3">
    <location>
        <begin position="20"/>
        <end position="80"/>
    </location>
</feature>
<dbReference type="PRINTS" id="PR00455">
    <property type="entry name" value="HTHTETR"/>
</dbReference>
<dbReference type="Proteomes" id="UP000322619">
    <property type="component" value="Unassembled WGS sequence"/>
</dbReference>
<reference evidence="4 5" key="1">
    <citation type="submission" date="2019-08" db="EMBL/GenBank/DDBJ databases">
        <title>Isolation and enrichment of carboxydotrophic bacteria from anaerobic sludge for the production of bio-based chemicals from syngas.</title>
        <authorList>
            <person name="Antares A.L."/>
            <person name="Moreira J."/>
            <person name="Diender M."/>
            <person name="Parshina S.N."/>
            <person name="Stams A.J.M."/>
            <person name="Alves M."/>
            <person name="Alves J.I."/>
            <person name="Sousa D.Z."/>
        </authorList>
    </citation>
    <scope>NUCLEOTIDE SEQUENCE [LARGE SCALE GENOMIC DNA]</scope>
    <source>
        <strain evidence="4 5">JM</strain>
    </source>
</reference>
<dbReference type="AlphaFoldDB" id="A0A5D0WJP7"/>
<dbReference type="Gene3D" id="1.10.357.10">
    <property type="entry name" value="Tetracycline Repressor, domain 2"/>
    <property type="match status" value="1"/>
</dbReference>
<dbReference type="InterPro" id="IPR050624">
    <property type="entry name" value="HTH-type_Tx_Regulator"/>
</dbReference>
<dbReference type="GO" id="GO:0003677">
    <property type="term" value="F:DNA binding"/>
    <property type="evidence" value="ECO:0007669"/>
    <property type="project" value="UniProtKB-UniRule"/>
</dbReference>
<evidence type="ECO:0000256" key="2">
    <source>
        <dbReference type="PROSITE-ProRule" id="PRU00335"/>
    </source>
</evidence>
<dbReference type="Pfam" id="PF00440">
    <property type="entry name" value="TetR_N"/>
    <property type="match status" value="1"/>
</dbReference>
<name>A0A5D0WJP7_9FIRM</name>
<dbReference type="PANTHER" id="PTHR43479:SF11">
    <property type="entry name" value="ACREF_ENVCD OPERON REPRESSOR-RELATED"/>
    <property type="match status" value="1"/>
</dbReference>
<proteinExistence type="predicted"/>
<protein>
    <submittedName>
        <fullName evidence="4">TetR/AcrR family transcriptional regulator</fullName>
    </submittedName>
</protein>
<organism evidence="4 5">
    <name type="scientific">Acetobacterium wieringae</name>
    <dbReference type="NCBI Taxonomy" id="52694"/>
    <lineage>
        <taxon>Bacteria</taxon>
        <taxon>Bacillati</taxon>
        <taxon>Bacillota</taxon>
        <taxon>Clostridia</taxon>
        <taxon>Eubacteriales</taxon>
        <taxon>Eubacteriaceae</taxon>
        <taxon>Acetobacterium</taxon>
    </lineage>
</organism>
<dbReference type="EMBL" id="VSLA01000025">
    <property type="protein sequence ID" value="TYC84532.1"/>
    <property type="molecule type" value="Genomic_DNA"/>
</dbReference>
<evidence type="ECO:0000313" key="5">
    <source>
        <dbReference type="Proteomes" id="UP000322619"/>
    </source>
</evidence>